<proteinExistence type="predicted"/>
<protein>
    <recommendedName>
        <fullName evidence="1">Na+-translocating membrane potential-generating system MpsC domain-containing protein</fullName>
    </recommendedName>
</protein>
<gene>
    <name evidence="2" type="ORF">B0X71_04075</name>
</gene>
<dbReference type="OrthoDB" id="2677857at2"/>
<dbReference type="Proteomes" id="UP000188184">
    <property type="component" value="Chromosome"/>
</dbReference>
<dbReference type="AlphaFoldDB" id="A0A1Q2KVZ2"/>
<reference evidence="2 3" key="1">
    <citation type="submission" date="2017-02" db="EMBL/GenBank/DDBJ databases">
        <title>The complete genomic sequence of a novel cold adapted crude oil-degrading bacterium Planococcus qaidamina Y42.</title>
        <authorList>
            <person name="Yang R."/>
        </authorList>
    </citation>
    <scope>NUCLEOTIDE SEQUENCE [LARGE SCALE GENOMIC DNA]</scope>
    <source>
        <strain evidence="2 3">Y42</strain>
    </source>
</reference>
<evidence type="ECO:0000259" key="1">
    <source>
        <dbReference type="Pfam" id="PF10057"/>
    </source>
</evidence>
<dbReference type="EMBL" id="CP019640">
    <property type="protein sequence ID" value="AQQ52370.1"/>
    <property type="molecule type" value="Genomic_DNA"/>
</dbReference>
<dbReference type="RefSeq" id="WP_077588252.1">
    <property type="nucleotide sequence ID" value="NZ_CP019640.1"/>
</dbReference>
<keyword evidence="3" id="KW-1185">Reference proteome</keyword>
<name>A0A1Q2KVZ2_9BACL</name>
<evidence type="ECO:0000313" key="3">
    <source>
        <dbReference type="Proteomes" id="UP000188184"/>
    </source>
</evidence>
<dbReference type="KEGG" id="pmar:B0X71_04075"/>
<dbReference type="Pfam" id="PF10057">
    <property type="entry name" value="MpsC"/>
    <property type="match status" value="2"/>
</dbReference>
<feature type="domain" description="Na+-translocating membrane potential-generating system MpsC" evidence="1">
    <location>
        <begin position="149"/>
        <end position="228"/>
    </location>
</feature>
<dbReference type="InterPro" id="IPR018745">
    <property type="entry name" value="MpsC"/>
</dbReference>
<sequence>MKTSRTIHTEIGAYVSSLLRNSFGKGPTSIYVTISQPFIVIHFRGFITSMEKILLKQNETQRVLETRDLLMNDLRKEIIREFRTIGGLSVEEVYADWNLENRTGVIIGVTDDPADEGVEDWPEDTDRQAFRQKLIRSSIIAEKKADRLQTFWLDHRTILVRRFGILTPIEKALLKKGVTEELRLAKRDLEQEALDDMDLEQDLNQSISEIFLDWNFDADVGYVVFVLNPKK</sequence>
<feature type="domain" description="Na+-translocating membrane potential-generating system MpsC" evidence="1">
    <location>
        <begin position="5"/>
        <end position="111"/>
    </location>
</feature>
<organism evidence="2 3">
    <name type="scientific">Planococcus lenghuensis</name>
    <dbReference type="NCBI Taxonomy" id="2213202"/>
    <lineage>
        <taxon>Bacteria</taxon>
        <taxon>Bacillati</taxon>
        <taxon>Bacillota</taxon>
        <taxon>Bacilli</taxon>
        <taxon>Bacillales</taxon>
        <taxon>Caryophanaceae</taxon>
        <taxon>Planococcus</taxon>
    </lineage>
</organism>
<accession>A0A1Q2KVZ2</accession>
<evidence type="ECO:0000313" key="2">
    <source>
        <dbReference type="EMBL" id="AQQ52370.1"/>
    </source>
</evidence>